<organism evidence="2 3">
    <name type="scientific">Puccinia striiformis f. sp. tritici PST-78</name>
    <dbReference type="NCBI Taxonomy" id="1165861"/>
    <lineage>
        <taxon>Eukaryota</taxon>
        <taxon>Fungi</taxon>
        <taxon>Dikarya</taxon>
        <taxon>Basidiomycota</taxon>
        <taxon>Pucciniomycotina</taxon>
        <taxon>Pucciniomycetes</taxon>
        <taxon>Pucciniales</taxon>
        <taxon>Pucciniaceae</taxon>
        <taxon>Puccinia</taxon>
    </lineage>
</organism>
<dbReference type="AlphaFoldDB" id="A0A0L0VWR6"/>
<dbReference type="SUPFAM" id="SSF56672">
    <property type="entry name" value="DNA/RNA polymerases"/>
    <property type="match status" value="1"/>
</dbReference>
<gene>
    <name evidence="2" type="ORF">PSTG_02853</name>
</gene>
<reference evidence="3" key="1">
    <citation type="submission" date="2014-03" db="EMBL/GenBank/DDBJ databases">
        <title>The Genome Sequence of Puccinia striiformis f. sp. tritici PST-78.</title>
        <authorList>
            <consortium name="The Broad Institute Genome Sequencing Platform"/>
            <person name="Cuomo C."/>
            <person name="Hulbert S."/>
            <person name="Chen X."/>
            <person name="Walker B."/>
            <person name="Young S.K."/>
            <person name="Zeng Q."/>
            <person name="Gargeya S."/>
            <person name="Fitzgerald M."/>
            <person name="Haas B."/>
            <person name="Abouelleil A."/>
            <person name="Alvarado L."/>
            <person name="Arachchi H.M."/>
            <person name="Berlin A.M."/>
            <person name="Chapman S.B."/>
            <person name="Goldberg J."/>
            <person name="Griggs A."/>
            <person name="Gujja S."/>
            <person name="Hansen M."/>
            <person name="Howarth C."/>
            <person name="Imamovic A."/>
            <person name="Larimer J."/>
            <person name="McCowan C."/>
            <person name="Montmayeur A."/>
            <person name="Murphy C."/>
            <person name="Neiman D."/>
            <person name="Pearson M."/>
            <person name="Priest M."/>
            <person name="Roberts A."/>
            <person name="Saif S."/>
            <person name="Shea T."/>
            <person name="Sisk P."/>
            <person name="Sykes S."/>
            <person name="Wortman J."/>
            <person name="Nusbaum C."/>
            <person name="Birren B."/>
        </authorList>
    </citation>
    <scope>NUCLEOTIDE SEQUENCE [LARGE SCALE GENOMIC DNA]</scope>
    <source>
        <strain evidence="3">race PST-78</strain>
    </source>
</reference>
<evidence type="ECO:0000313" key="3">
    <source>
        <dbReference type="Proteomes" id="UP000054564"/>
    </source>
</evidence>
<dbReference type="Proteomes" id="UP000054564">
    <property type="component" value="Unassembled WGS sequence"/>
</dbReference>
<evidence type="ECO:0000313" key="2">
    <source>
        <dbReference type="EMBL" id="KNF03759.1"/>
    </source>
</evidence>
<feature type="region of interest" description="Disordered" evidence="1">
    <location>
        <begin position="414"/>
        <end position="489"/>
    </location>
</feature>
<dbReference type="EMBL" id="AJIL01000015">
    <property type="protein sequence ID" value="KNF03759.1"/>
    <property type="molecule type" value="Genomic_DNA"/>
</dbReference>
<evidence type="ECO:0000256" key="1">
    <source>
        <dbReference type="SAM" id="MobiDB-lite"/>
    </source>
</evidence>
<accession>A0A0L0VWR6</accession>
<feature type="compositionally biased region" description="Polar residues" evidence="1">
    <location>
        <begin position="134"/>
        <end position="150"/>
    </location>
</feature>
<comment type="caution">
    <text evidence="2">The sequence shown here is derived from an EMBL/GenBank/DDBJ whole genome shotgun (WGS) entry which is preliminary data.</text>
</comment>
<dbReference type="STRING" id="1165861.A0A0L0VWR6"/>
<evidence type="ECO:0008006" key="4">
    <source>
        <dbReference type="Google" id="ProtNLM"/>
    </source>
</evidence>
<name>A0A0L0VWR6_9BASI</name>
<sequence length="930" mass="104238">MSDRLNALSNTIRNTTPNPNPLVNEDSAVENLLTNQPTGDQPSGLQDPSGAQGPGSDTPPGSQPPATQQGGKGQNGKKVTRYTRSATKIVVAGAGEGTSSSPNPEPKGKEPSSNDPKQTDITLLLGDENEATEPGSTASTKKCNDDQSPGSVRSMIMEEAIAATKAGENDKAAMLWNVDVSMAPATETSAPPARKREREASIEILGQSSDVQETRRERGTIPLLSENQIEFASEEVNTHKDVGFTPYFDKNLCELRGPIPLTIFNKKWQDRAIVYHAEKRTKSDNGSLEGRLRYTGYPYPSEWTQTFGEWTANHQGFYKTLRDVYLFTTFAKWVSTHKEHCDRIVAKNGFMAGLRYDVNVRTNVFAYRVMVNGKAAVADISIFRRDIFEDVYLDARHFSELGLADNPYASNGARADWDPLTGAPKNAPRFPNQKNNSSRPSDDSNQPGQNGQRQKKGGYQGKNFNPDFAKQKSQGGGSNSSKAPENTSSIEELMTNSPILDVPNFEKRVSFNPWPFQVTCEMNVPEWETSLRKAGLLTEFADVIDGFKNGFPQGIPQHRCGQLRHFTPQNHASAMLARDKIKESIKREVAAKRMFGPYTHEEVHEHFPFFRSNPLGAVINGDGSLRPINDLSFPREESSIPSVNLFVDAENFPTTWDDFNHVSKFFWGQKEPCLLALFDWEKAYHQIPTAKDQWPYLMVQDFDNKLYVDTRITFGGVAGCGSFGRPADAWKQLMMKEFDLITIFCWVLSEVNMEIVVERSNLLGVKTNTEKFSDFQTEQRFIGFIWNGIHKTVKLPSGKLQERITQIRAFQISGKKYHYKDVEVLAGRLNHVSYLLPRLRCYLCGLYGWLQSWQNRKASRVVTHTVKEDLDHWLTTLCTFKETRLIPNPEPTDIGWVGDASTSFGIGVLIGRHWTQFQLASGWEGTTKPL</sequence>
<proteinExistence type="predicted"/>
<protein>
    <recommendedName>
        <fullName evidence="4">Reverse transcriptase domain-containing protein</fullName>
    </recommendedName>
</protein>
<dbReference type="InterPro" id="IPR043502">
    <property type="entry name" value="DNA/RNA_pol_sf"/>
</dbReference>
<dbReference type="InterPro" id="IPR052055">
    <property type="entry name" value="Hepadnavirus_pol/RT"/>
</dbReference>
<feature type="compositionally biased region" description="Polar residues" evidence="1">
    <location>
        <begin position="32"/>
        <end position="46"/>
    </location>
</feature>
<keyword evidence="3" id="KW-1185">Reference proteome</keyword>
<dbReference type="PANTHER" id="PTHR33050">
    <property type="entry name" value="REVERSE TRANSCRIPTASE DOMAIN-CONTAINING PROTEIN"/>
    <property type="match status" value="1"/>
</dbReference>
<dbReference type="PANTHER" id="PTHR33050:SF7">
    <property type="entry name" value="RIBONUCLEASE H"/>
    <property type="match status" value="1"/>
</dbReference>
<feature type="region of interest" description="Disordered" evidence="1">
    <location>
        <begin position="1"/>
        <end position="150"/>
    </location>
</feature>